<keyword evidence="5" id="KW-0472">Membrane</keyword>
<sequence length="235" mass="26161">MARHHIIQAMLIALIVLGVAVTGVTVKDDGSVEKGRPISFQAEVSKMLDILINSLYTNRAVFLRELISNGSDALDKIRMLYLTAPKEPKNKDGEVPALEMRVIIDNERKTLTLRDGGIGMTKAELEEHLGSLGTSGTKRFMEKLKETKDDSLIGQFGVGFYSAFLVADRVRVASKSDDSDVQWVWESAGDGQYYIYEDERGNTLGRGTEITLEMKPDALEFLSTDNVRDIVHQYS</sequence>
<dbReference type="OMA" id="QEETHEY"/>
<organism evidence="6 7">
    <name type="scientific">Trypanosoma cruzi (strain CL Brener)</name>
    <dbReference type="NCBI Taxonomy" id="353153"/>
    <lineage>
        <taxon>Eukaryota</taxon>
        <taxon>Discoba</taxon>
        <taxon>Euglenozoa</taxon>
        <taxon>Kinetoplastea</taxon>
        <taxon>Metakinetoplastina</taxon>
        <taxon>Trypanosomatida</taxon>
        <taxon>Trypanosomatidae</taxon>
        <taxon>Trypanosoma</taxon>
        <taxon>Schizotrypanum</taxon>
    </lineage>
</organism>
<dbReference type="PANTHER" id="PTHR11528">
    <property type="entry name" value="HEAT SHOCK PROTEIN 90 FAMILY MEMBER"/>
    <property type="match status" value="1"/>
</dbReference>
<dbReference type="Proteomes" id="UP000002296">
    <property type="component" value="Unassembled WGS sequence"/>
</dbReference>
<keyword evidence="4" id="KW-0143">Chaperone</keyword>
<proteinExistence type="inferred from homology"/>
<dbReference type="KEGG" id="tcr:506591.4"/>
<comment type="caution">
    <text evidence="6">The sequence shown here is derived from an EMBL/GenBank/DDBJ whole genome shotgun (WGS) entry which is preliminary data.</text>
</comment>
<protein>
    <submittedName>
        <fullName evidence="6">Lipophosphoglycan biosynthetic protein, putative</fullName>
    </submittedName>
</protein>
<keyword evidence="5" id="KW-1133">Transmembrane helix</keyword>
<evidence type="ECO:0000313" key="6">
    <source>
        <dbReference type="EMBL" id="EAN88602.1"/>
    </source>
</evidence>
<feature type="non-terminal residue" evidence="6">
    <location>
        <position position="235"/>
    </location>
</feature>
<feature type="transmembrane region" description="Helical" evidence="5">
    <location>
        <begin position="6"/>
        <end position="26"/>
    </location>
</feature>
<keyword evidence="5" id="KW-0812">Transmembrane</keyword>
<dbReference type="eggNOG" id="KOG0020">
    <property type="taxonomic scope" value="Eukaryota"/>
</dbReference>
<dbReference type="GeneID" id="3541219"/>
<dbReference type="InterPro" id="IPR020575">
    <property type="entry name" value="Hsp90_N"/>
</dbReference>
<dbReference type="GO" id="GO:0140662">
    <property type="term" value="F:ATP-dependent protein folding chaperone"/>
    <property type="evidence" value="ECO:0007669"/>
    <property type="project" value="InterPro"/>
</dbReference>
<evidence type="ECO:0000313" key="7">
    <source>
        <dbReference type="Proteomes" id="UP000002296"/>
    </source>
</evidence>
<dbReference type="STRING" id="353153.Q4D7V0"/>
<keyword evidence="3" id="KW-0067">ATP-binding</keyword>
<keyword evidence="7" id="KW-1185">Reference proteome</keyword>
<keyword evidence="2" id="KW-0547">Nucleotide-binding</keyword>
<evidence type="ECO:0000256" key="5">
    <source>
        <dbReference type="SAM" id="Phobius"/>
    </source>
</evidence>
<dbReference type="InterPro" id="IPR001404">
    <property type="entry name" value="Hsp90_fam"/>
</dbReference>
<dbReference type="GO" id="GO:0005524">
    <property type="term" value="F:ATP binding"/>
    <property type="evidence" value="ECO:0007669"/>
    <property type="project" value="UniProtKB-KW"/>
</dbReference>
<dbReference type="SUPFAM" id="SSF55874">
    <property type="entry name" value="ATPase domain of HSP90 chaperone/DNA topoisomerase II/histidine kinase"/>
    <property type="match status" value="1"/>
</dbReference>
<dbReference type="InParanoid" id="Q4D7V0"/>
<evidence type="ECO:0000256" key="1">
    <source>
        <dbReference type="ARBA" id="ARBA00008239"/>
    </source>
</evidence>
<dbReference type="PaxDb" id="353153-Q4D7V0"/>
<dbReference type="Gene3D" id="3.30.565.10">
    <property type="entry name" value="Histidine kinase-like ATPase, C-terminal domain"/>
    <property type="match status" value="1"/>
</dbReference>
<dbReference type="SMR" id="Q4D7V0"/>
<reference evidence="6 7" key="1">
    <citation type="journal article" date="2005" name="Science">
        <title>The genome sequence of Trypanosoma cruzi, etiologic agent of Chagas disease.</title>
        <authorList>
            <person name="El-Sayed N.M."/>
            <person name="Myler P.J."/>
            <person name="Bartholomeu D.C."/>
            <person name="Nilsson D."/>
            <person name="Aggarwal G."/>
            <person name="Tran A.N."/>
            <person name="Ghedin E."/>
            <person name="Worthey E.A."/>
            <person name="Delcher A.L."/>
            <person name="Blandin G."/>
            <person name="Westenberger S.J."/>
            <person name="Caler E."/>
            <person name="Cerqueira G.C."/>
            <person name="Branche C."/>
            <person name="Haas B."/>
            <person name="Anupama A."/>
            <person name="Arner E."/>
            <person name="Aslund L."/>
            <person name="Attipoe P."/>
            <person name="Bontempi E."/>
            <person name="Bringaud F."/>
            <person name="Burton P."/>
            <person name="Cadag E."/>
            <person name="Campbell D.A."/>
            <person name="Carrington M."/>
            <person name="Crabtree J."/>
            <person name="Darban H."/>
            <person name="da Silveira J.F."/>
            <person name="de Jong P."/>
            <person name="Edwards K."/>
            <person name="Englund P.T."/>
            <person name="Fazelina G."/>
            <person name="Feldblyum T."/>
            <person name="Ferella M."/>
            <person name="Frasch A.C."/>
            <person name="Gull K."/>
            <person name="Horn D."/>
            <person name="Hou L."/>
            <person name="Huang Y."/>
            <person name="Kindlund E."/>
            <person name="Klingbeil M."/>
            <person name="Kluge S."/>
            <person name="Koo H."/>
            <person name="Lacerda D."/>
            <person name="Levin M.J."/>
            <person name="Lorenzi H."/>
            <person name="Louie T."/>
            <person name="Machado C.R."/>
            <person name="McCulloch R."/>
            <person name="McKenna A."/>
            <person name="Mizuno Y."/>
            <person name="Mottram J.C."/>
            <person name="Nelson S."/>
            <person name="Ochaya S."/>
            <person name="Osoegawa K."/>
            <person name="Pai G."/>
            <person name="Parsons M."/>
            <person name="Pentony M."/>
            <person name="Pettersson U."/>
            <person name="Pop M."/>
            <person name="Ramirez J.L."/>
            <person name="Rinta J."/>
            <person name="Robertson L."/>
            <person name="Salzberg S.L."/>
            <person name="Sanchez D.O."/>
            <person name="Seyler A."/>
            <person name="Sharma R."/>
            <person name="Shetty J."/>
            <person name="Simpson A.J."/>
            <person name="Sisk E."/>
            <person name="Tammi M.T."/>
            <person name="Tarleton R."/>
            <person name="Teixeira S."/>
            <person name="Van Aken S."/>
            <person name="Vogt C."/>
            <person name="Ward P.N."/>
            <person name="Wickstead B."/>
            <person name="Wortman J."/>
            <person name="White O."/>
            <person name="Fraser C.M."/>
            <person name="Stuart K.D."/>
            <person name="Andersson B."/>
        </authorList>
    </citation>
    <scope>NUCLEOTIDE SEQUENCE [LARGE SCALE GENOMIC DNA]</scope>
    <source>
        <strain evidence="6 7">CL Brener</strain>
    </source>
</reference>
<evidence type="ECO:0000256" key="4">
    <source>
        <dbReference type="ARBA" id="ARBA00023186"/>
    </source>
</evidence>
<dbReference type="RefSeq" id="XP_810453.1">
    <property type="nucleotide sequence ID" value="XM_805360.1"/>
</dbReference>
<dbReference type="AlphaFoldDB" id="Q4D7V0"/>
<dbReference type="InterPro" id="IPR036890">
    <property type="entry name" value="HATPase_C_sf"/>
</dbReference>
<dbReference type="FunFam" id="3.30.565.10:FF:000005">
    <property type="entry name" value="Heat shock protein 90"/>
    <property type="match status" value="1"/>
</dbReference>
<comment type="similarity">
    <text evidence="1">Belongs to the heat shock protein 90 family.</text>
</comment>
<gene>
    <name evidence="6" type="ORF">Tc00.1047053506591.4</name>
</gene>
<dbReference type="GO" id="GO:0051082">
    <property type="term" value="F:unfolded protein binding"/>
    <property type="evidence" value="ECO:0007669"/>
    <property type="project" value="InterPro"/>
</dbReference>
<dbReference type="EMBL" id="AAHK01000863">
    <property type="protein sequence ID" value="EAN88602.1"/>
    <property type="molecule type" value="Genomic_DNA"/>
</dbReference>
<evidence type="ECO:0000256" key="2">
    <source>
        <dbReference type="ARBA" id="ARBA00022741"/>
    </source>
</evidence>
<accession>Q4D7V0</accession>
<dbReference type="PRINTS" id="PR00775">
    <property type="entry name" value="HEATSHOCK90"/>
</dbReference>
<dbReference type="Pfam" id="PF13589">
    <property type="entry name" value="HATPase_c_3"/>
    <property type="match status" value="1"/>
</dbReference>
<dbReference type="GO" id="GO:0016887">
    <property type="term" value="F:ATP hydrolysis activity"/>
    <property type="evidence" value="ECO:0007669"/>
    <property type="project" value="InterPro"/>
</dbReference>
<name>Q4D7V0_TRYCC</name>
<dbReference type="CDD" id="cd16927">
    <property type="entry name" value="HATPase_Hsp90-like"/>
    <property type="match status" value="1"/>
</dbReference>
<evidence type="ECO:0000256" key="3">
    <source>
        <dbReference type="ARBA" id="ARBA00022840"/>
    </source>
</evidence>